<evidence type="ECO:0008006" key="9">
    <source>
        <dbReference type="Google" id="ProtNLM"/>
    </source>
</evidence>
<keyword evidence="8" id="KW-1185">Reference proteome</keyword>
<name>A0A1S2VM95_9BACT</name>
<dbReference type="EMBL" id="MORL01000003">
    <property type="protein sequence ID" value="OIN59883.1"/>
    <property type="molecule type" value="Genomic_DNA"/>
</dbReference>
<keyword evidence="1" id="KW-0597">Phosphoprotein</keyword>
<dbReference type="AlphaFoldDB" id="A0A1S2VM95"/>
<evidence type="ECO:0000256" key="2">
    <source>
        <dbReference type="ARBA" id="ARBA00022649"/>
    </source>
</evidence>
<evidence type="ECO:0000313" key="7">
    <source>
        <dbReference type="EMBL" id="OIN59883.1"/>
    </source>
</evidence>
<dbReference type="InterPro" id="IPR051813">
    <property type="entry name" value="HepT_RNase_toxin"/>
</dbReference>
<dbReference type="GO" id="GO:0110001">
    <property type="term" value="C:toxin-antitoxin complex"/>
    <property type="evidence" value="ECO:0007669"/>
    <property type="project" value="InterPro"/>
</dbReference>
<comment type="similarity">
    <text evidence="6">Belongs to the HepT RNase toxin family.</text>
</comment>
<dbReference type="PANTHER" id="PTHR34139">
    <property type="entry name" value="UPF0331 PROTEIN MJ0127"/>
    <property type="match status" value="1"/>
</dbReference>
<evidence type="ECO:0000313" key="8">
    <source>
        <dbReference type="Proteomes" id="UP000181790"/>
    </source>
</evidence>
<gene>
    <name evidence="7" type="ORF">BLX24_08520</name>
</gene>
<dbReference type="InterPro" id="IPR037038">
    <property type="entry name" value="HepT-like_sf"/>
</dbReference>
<dbReference type="GO" id="GO:0004540">
    <property type="term" value="F:RNA nuclease activity"/>
    <property type="evidence" value="ECO:0007669"/>
    <property type="project" value="InterPro"/>
</dbReference>
<dbReference type="RefSeq" id="WP_071502684.1">
    <property type="nucleotide sequence ID" value="NZ_MORL01000003.1"/>
</dbReference>
<evidence type="ECO:0000256" key="5">
    <source>
        <dbReference type="ARBA" id="ARBA00022801"/>
    </source>
</evidence>
<reference evidence="7 8" key="1">
    <citation type="submission" date="2016-10" db="EMBL/GenBank/DDBJ databases">
        <title>Arsenicibacter rosenii gen. nov., sp. nov., an efficient arsenic-methylating bacterium isolated from an arsenic-contaminated paddy soil.</title>
        <authorList>
            <person name="Huang K."/>
        </authorList>
    </citation>
    <scope>NUCLEOTIDE SEQUENCE [LARGE SCALE GENOMIC DNA]</scope>
    <source>
        <strain evidence="7 8">SM-1</strain>
    </source>
</reference>
<organism evidence="7 8">
    <name type="scientific">Arsenicibacter rosenii</name>
    <dbReference type="NCBI Taxonomy" id="1750698"/>
    <lineage>
        <taxon>Bacteria</taxon>
        <taxon>Pseudomonadati</taxon>
        <taxon>Bacteroidota</taxon>
        <taxon>Cytophagia</taxon>
        <taxon>Cytophagales</taxon>
        <taxon>Spirosomataceae</taxon>
        <taxon>Arsenicibacter</taxon>
    </lineage>
</organism>
<sequence>MFSHYNLIYILTSLQSIEQIIAYSEDFIDFNEFLWANKRLNFNATLQLLMVIGEETKKIDNDLKRQYGQIPWRSIQGVRNRIAHDYRGIDHEEVYAIVIEELKPLKKVLIDMLGKVDYEQSTLNEALNSPYYSELSYLRNKD</sequence>
<dbReference type="Gene3D" id="1.20.120.580">
    <property type="entry name" value="bsu32300-like"/>
    <property type="match status" value="1"/>
</dbReference>
<evidence type="ECO:0000256" key="4">
    <source>
        <dbReference type="ARBA" id="ARBA00022741"/>
    </source>
</evidence>
<comment type="caution">
    <text evidence="7">The sequence shown here is derived from an EMBL/GenBank/DDBJ whole genome shotgun (WGS) entry which is preliminary data.</text>
</comment>
<keyword evidence="5" id="KW-0378">Hydrolase</keyword>
<dbReference type="PANTHER" id="PTHR34139:SF1">
    <property type="entry name" value="RNASE MJ1380-RELATED"/>
    <property type="match status" value="1"/>
</dbReference>
<dbReference type="GO" id="GO:0000166">
    <property type="term" value="F:nucleotide binding"/>
    <property type="evidence" value="ECO:0007669"/>
    <property type="project" value="UniProtKB-KW"/>
</dbReference>
<evidence type="ECO:0000256" key="3">
    <source>
        <dbReference type="ARBA" id="ARBA00022722"/>
    </source>
</evidence>
<dbReference type="OrthoDB" id="955324at2"/>
<keyword evidence="3" id="KW-0540">Nuclease</keyword>
<accession>A0A1S2VM95</accession>
<keyword evidence="2" id="KW-1277">Toxin-antitoxin system</keyword>
<evidence type="ECO:0000256" key="6">
    <source>
        <dbReference type="ARBA" id="ARBA00024207"/>
    </source>
</evidence>
<proteinExistence type="inferred from homology"/>
<evidence type="ECO:0000256" key="1">
    <source>
        <dbReference type="ARBA" id="ARBA00022553"/>
    </source>
</evidence>
<dbReference type="InterPro" id="IPR008201">
    <property type="entry name" value="HepT-like"/>
</dbReference>
<dbReference type="Pfam" id="PF01934">
    <property type="entry name" value="HepT-like"/>
    <property type="match status" value="1"/>
</dbReference>
<protein>
    <recommendedName>
        <fullName evidence="9">DUF86 domain-containing protein</fullName>
    </recommendedName>
</protein>
<dbReference type="Proteomes" id="UP000181790">
    <property type="component" value="Unassembled WGS sequence"/>
</dbReference>
<dbReference type="GO" id="GO:0016787">
    <property type="term" value="F:hydrolase activity"/>
    <property type="evidence" value="ECO:0007669"/>
    <property type="project" value="UniProtKB-KW"/>
</dbReference>
<keyword evidence="4" id="KW-0547">Nucleotide-binding</keyword>